<dbReference type="Gene3D" id="3.30.1240.10">
    <property type="match status" value="1"/>
</dbReference>
<dbReference type="GO" id="GO:0016791">
    <property type="term" value="F:phosphatase activity"/>
    <property type="evidence" value="ECO:0007669"/>
    <property type="project" value="UniProtKB-ARBA"/>
</dbReference>
<dbReference type="AlphaFoldDB" id="U1GXS2"/>
<evidence type="ECO:0000313" key="4">
    <source>
        <dbReference type="Proteomes" id="UP000016646"/>
    </source>
</evidence>
<dbReference type="STRING" id="1125725.HMPREF1325_2138"/>
<organism evidence="1 3">
    <name type="scientific">Treponema socranskii subsp. socranskii VPI DR56BR1116 = ATCC 35536</name>
    <dbReference type="NCBI Taxonomy" id="1125725"/>
    <lineage>
        <taxon>Bacteria</taxon>
        <taxon>Pseudomonadati</taxon>
        <taxon>Spirochaetota</taxon>
        <taxon>Spirochaetia</taxon>
        <taxon>Spirochaetales</taxon>
        <taxon>Treponemataceae</taxon>
        <taxon>Treponema</taxon>
    </lineage>
</organism>
<protein>
    <submittedName>
        <fullName evidence="1">Cof-like hydrolase</fullName>
    </submittedName>
</protein>
<gene>
    <name evidence="2" type="ORF">HMPREF0860_0817</name>
    <name evidence="1" type="ORF">HMPREF1325_2138</name>
</gene>
<dbReference type="InterPro" id="IPR036412">
    <property type="entry name" value="HAD-like_sf"/>
</dbReference>
<comment type="caution">
    <text evidence="1">The sequence shown here is derived from an EMBL/GenBank/DDBJ whole genome shotgun (WGS) entry which is preliminary data.</text>
</comment>
<evidence type="ECO:0000313" key="1">
    <source>
        <dbReference type="EMBL" id="ERF61359.1"/>
    </source>
</evidence>
<dbReference type="PANTHER" id="PTHR10000">
    <property type="entry name" value="PHOSPHOSERINE PHOSPHATASE"/>
    <property type="match status" value="1"/>
</dbReference>
<evidence type="ECO:0000313" key="3">
    <source>
        <dbReference type="Proteomes" id="UP000016412"/>
    </source>
</evidence>
<keyword evidence="4" id="KW-1185">Reference proteome</keyword>
<dbReference type="SUPFAM" id="SSF56784">
    <property type="entry name" value="HAD-like"/>
    <property type="match status" value="1"/>
</dbReference>
<proteinExistence type="predicted"/>
<dbReference type="PATRIC" id="fig|1125725.3.peg.580"/>
<dbReference type="EMBL" id="AVQI01000020">
    <property type="protein sequence ID" value="ERK04504.1"/>
    <property type="molecule type" value="Genomic_DNA"/>
</dbReference>
<evidence type="ECO:0000313" key="2">
    <source>
        <dbReference type="EMBL" id="ERK04504.1"/>
    </source>
</evidence>
<dbReference type="Pfam" id="PF08282">
    <property type="entry name" value="Hydrolase_3"/>
    <property type="match status" value="1"/>
</dbReference>
<keyword evidence="1" id="KW-0378">Hydrolase</keyword>
<dbReference type="NCBIfam" id="TIGR00099">
    <property type="entry name" value="Cof-subfamily"/>
    <property type="match status" value="1"/>
</dbReference>
<dbReference type="SFLD" id="SFLDS00003">
    <property type="entry name" value="Haloacid_Dehalogenase"/>
    <property type="match status" value="1"/>
</dbReference>
<dbReference type="eggNOG" id="COG0561">
    <property type="taxonomic scope" value="Bacteria"/>
</dbReference>
<dbReference type="Proteomes" id="UP000016412">
    <property type="component" value="Unassembled WGS sequence"/>
</dbReference>
<name>U1GXS2_TRESO</name>
<dbReference type="GO" id="GO:0000287">
    <property type="term" value="F:magnesium ion binding"/>
    <property type="evidence" value="ECO:0007669"/>
    <property type="project" value="TreeGrafter"/>
</dbReference>
<dbReference type="Proteomes" id="UP000016646">
    <property type="component" value="Unassembled WGS sequence"/>
</dbReference>
<dbReference type="InterPro" id="IPR006379">
    <property type="entry name" value="HAD-SF_hydro_IIB"/>
</dbReference>
<reference evidence="3 4" key="1">
    <citation type="submission" date="2013-08" db="EMBL/GenBank/DDBJ databases">
        <authorList>
            <person name="Durkin A.S."/>
            <person name="Haft D.R."/>
            <person name="McCorrison J."/>
            <person name="Torralba M."/>
            <person name="Gillis M."/>
            <person name="Haft D.H."/>
            <person name="Methe B."/>
            <person name="Sutton G."/>
            <person name="Nelson K.E."/>
        </authorList>
    </citation>
    <scope>NUCLEOTIDE SEQUENCE [LARGE SCALE GENOMIC DNA]</scope>
    <source>
        <strain evidence="2 4">ATCC 35536</strain>
        <strain evidence="1 3">VPI DR56BR1116</strain>
    </source>
</reference>
<dbReference type="PANTHER" id="PTHR10000:SF8">
    <property type="entry name" value="HAD SUPERFAMILY HYDROLASE-LIKE, TYPE 3"/>
    <property type="match status" value="1"/>
</dbReference>
<dbReference type="Gene3D" id="3.40.50.1000">
    <property type="entry name" value="HAD superfamily/HAD-like"/>
    <property type="match status" value="1"/>
</dbReference>
<dbReference type="EMBL" id="AUZJ01000013">
    <property type="protein sequence ID" value="ERF61359.1"/>
    <property type="molecule type" value="Genomic_DNA"/>
</dbReference>
<dbReference type="SFLD" id="SFLDG01140">
    <property type="entry name" value="C2.B:_Phosphomannomutase_and_P"/>
    <property type="match status" value="1"/>
</dbReference>
<dbReference type="CDD" id="cd07516">
    <property type="entry name" value="HAD_Pase"/>
    <property type="match status" value="1"/>
</dbReference>
<dbReference type="GO" id="GO:0005829">
    <property type="term" value="C:cytosol"/>
    <property type="evidence" value="ECO:0007669"/>
    <property type="project" value="TreeGrafter"/>
</dbReference>
<dbReference type="NCBIfam" id="TIGR01484">
    <property type="entry name" value="HAD-SF-IIB"/>
    <property type="match status" value="1"/>
</dbReference>
<sequence>MPGLSIDTSSLRRYHSFMMHEKLPHGKLAVKLIALDLDDTLLNRDLTISPRTVSALRAAAARSIFVVICSGRAESGILPFVRRLDIAGLQTGRYVIALNGAVVFDLHTREPLLSKKLDGNVLLEIFREAEKRGLCAQVYSASTIYASVDTKWSHLDSDISGLPLKVVDDFPSFLKRGYAKMLISADPKDIDDFIPFLREKFRGKADFFISKPFFLEVMPPDCGKGEAVLYLAQKLGIARSETMAFGDSMNDESMLRMTAHGVAMSNGLPQIREAAAYVTRKSNDEDGIADFLEAFVL</sequence>
<dbReference type="InterPro" id="IPR000150">
    <property type="entry name" value="Cof"/>
</dbReference>
<accession>U1GXS2</accession>
<dbReference type="InterPro" id="IPR023214">
    <property type="entry name" value="HAD_sf"/>
</dbReference>